<accession>A0A3D3QYN5</accession>
<evidence type="ECO:0000259" key="2">
    <source>
        <dbReference type="Pfam" id="PF00582"/>
    </source>
</evidence>
<dbReference type="PANTHER" id="PTHR46268">
    <property type="entry name" value="STRESS RESPONSE PROTEIN NHAX"/>
    <property type="match status" value="1"/>
</dbReference>
<dbReference type="InterPro" id="IPR006015">
    <property type="entry name" value="Universal_stress_UspA"/>
</dbReference>
<dbReference type="Proteomes" id="UP000263642">
    <property type="component" value="Unassembled WGS sequence"/>
</dbReference>
<sequence>MIDLKKILVPTDFSEFGQQALLYGCEFAKRFDAELHLLNVVQDAVAMFPEPNMMGTSMNDLVADMQGLAQKQLEEMPGLPGMENLKVVREVTVGPAFLEIVRYAQKMDIDLIVIGTHGRTGLKHMLLGSVAEKVVRKAPCPVLTVSHPEHEFVMPT</sequence>
<evidence type="ECO:0000256" key="1">
    <source>
        <dbReference type="ARBA" id="ARBA00008791"/>
    </source>
</evidence>
<dbReference type="AlphaFoldDB" id="A0A3D3QYN5"/>
<evidence type="ECO:0000313" key="4">
    <source>
        <dbReference type="Proteomes" id="UP000263642"/>
    </source>
</evidence>
<protein>
    <submittedName>
        <fullName evidence="3">Universal stress protein</fullName>
    </submittedName>
</protein>
<evidence type="ECO:0000313" key="3">
    <source>
        <dbReference type="EMBL" id="HCO21703.1"/>
    </source>
</evidence>
<reference evidence="3 4" key="1">
    <citation type="journal article" date="2018" name="Nat. Biotechnol.">
        <title>A standardized bacterial taxonomy based on genome phylogeny substantially revises the tree of life.</title>
        <authorList>
            <person name="Parks D.H."/>
            <person name="Chuvochina M."/>
            <person name="Waite D.W."/>
            <person name="Rinke C."/>
            <person name="Skarshewski A."/>
            <person name="Chaumeil P.A."/>
            <person name="Hugenholtz P."/>
        </authorList>
    </citation>
    <scope>NUCLEOTIDE SEQUENCE [LARGE SCALE GENOMIC DNA]</scope>
    <source>
        <strain evidence="3">UBA9375</strain>
    </source>
</reference>
<proteinExistence type="inferred from homology"/>
<dbReference type="EMBL" id="DQAY01000008">
    <property type="protein sequence ID" value="HCO21703.1"/>
    <property type="molecule type" value="Genomic_DNA"/>
</dbReference>
<dbReference type="InterPro" id="IPR014729">
    <property type="entry name" value="Rossmann-like_a/b/a_fold"/>
</dbReference>
<comment type="similarity">
    <text evidence="1">Belongs to the universal stress protein A family.</text>
</comment>
<dbReference type="PRINTS" id="PR01438">
    <property type="entry name" value="UNVRSLSTRESS"/>
</dbReference>
<dbReference type="InterPro" id="IPR006016">
    <property type="entry name" value="UspA"/>
</dbReference>
<dbReference type="PANTHER" id="PTHR46268:SF22">
    <property type="entry name" value="SENSOR PROTEIN KDPD-RELATED"/>
    <property type="match status" value="1"/>
</dbReference>
<dbReference type="Pfam" id="PF00582">
    <property type="entry name" value="Usp"/>
    <property type="match status" value="1"/>
</dbReference>
<feature type="domain" description="UspA" evidence="2">
    <location>
        <begin position="5"/>
        <end position="145"/>
    </location>
</feature>
<dbReference type="Gene3D" id="3.40.50.620">
    <property type="entry name" value="HUPs"/>
    <property type="match status" value="1"/>
</dbReference>
<comment type="caution">
    <text evidence="3">The sequence shown here is derived from an EMBL/GenBank/DDBJ whole genome shotgun (WGS) entry which is preliminary data.</text>
</comment>
<dbReference type="CDD" id="cd00293">
    <property type="entry name" value="USP-like"/>
    <property type="match status" value="1"/>
</dbReference>
<dbReference type="SUPFAM" id="SSF52402">
    <property type="entry name" value="Adenine nucleotide alpha hydrolases-like"/>
    <property type="match status" value="1"/>
</dbReference>
<gene>
    <name evidence="3" type="ORF">DIT97_01010</name>
</gene>
<name>A0A3D3QYN5_9PLAN</name>
<organism evidence="3 4">
    <name type="scientific">Gimesia maris</name>
    <dbReference type="NCBI Taxonomy" id="122"/>
    <lineage>
        <taxon>Bacteria</taxon>
        <taxon>Pseudomonadati</taxon>
        <taxon>Planctomycetota</taxon>
        <taxon>Planctomycetia</taxon>
        <taxon>Planctomycetales</taxon>
        <taxon>Planctomycetaceae</taxon>
        <taxon>Gimesia</taxon>
    </lineage>
</organism>